<dbReference type="KEGG" id="ppha:BVH74_12775"/>
<dbReference type="STRING" id="1931241.BVH74_12775"/>
<evidence type="ECO:0000313" key="1">
    <source>
        <dbReference type="EMBL" id="AQZ95569.1"/>
    </source>
</evidence>
<reference evidence="1 2" key="1">
    <citation type="submission" date="2017-03" db="EMBL/GenBank/DDBJ databases">
        <title>Complete genome sequence of the novel DNRA strain Pseudomonas sp. S-6-2 isolated from Chinese polluted river sediment. Journal of Biotechnology.</title>
        <authorList>
            <person name="Li J."/>
            <person name="Xiang F."/>
            <person name="Wang L."/>
            <person name="Xi L."/>
            <person name="Liu J."/>
        </authorList>
    </citation>
    <scope>NUCLEOTIDE SEQUENCE [LARGE SCALE GENOMIC DNA]</scope>
    <source>
        <strain evidence="1 2">S-6-2</strain>
    </source>
</reference>
<name>A0A1V0B6N0_9GAMM</name>
<protein>
    <submittedName>
        <fullName evidence="1">Uncharacterized protein</fullName>
    </submittedName>
</protein>
<evidence type="ECO:0000313" key="2">
    <source>
        <dbReference type="Proteomes" id="UP000243488"/>
    </source>
</evidence>
<proteinExistence type="predicted"/>
<gene>
    <name evidence="1" type="ORF">BVH74_12775</name>
</gene>
<dbReference type="EMBL" id="CP020100">
    <property type="protein sequence ID" value="AQZ95569.1"/>
    <property type="molecule type" value="Genomic_DNA"/>
</dbReference>
<dbReference type="Proteomes" id="UP000243488">
    <property type="component" value="Chromosome"/>
</dbReference>
<organism evidence="1 2">
    <name type="scientific">Halopseudomonas phragmitis</name>
    <dbReference type="NCBI Taxonomy" id="1931241"/>
    <lineage>
        <taxon>Bacteria</taxon>
        <taxon>Pseudomonadati</taxon>
        <taxon>Pseudomonadota</taxon>
        <taxon>Gammaproteobacteria</taxon>
        <taxon>Pseudomonadales</taxon>
        <taxon>Pseudomonadaceae</taxon>
        <taxon>Halopseudomonas</taxon>
    </lineage>
</organism>
<sequence length="72" mass="8258">MIITVDHMHSVPTWNGRQGYCHSKAREFFARHGLDWLGFLQQGIDSQTLLDTGDALAIYLVEYVEAQRHGQQ</sequence>
<dbReference type="AlphaFoldDB" id="A0A1V0B6N0"/>
<accession>A0A1V0B6N0</accession>
<keyword evidence="2" id="KW-1185">Reference proteome</keyword>